<keyword evidence="3 5" id="KW-1133">Transmembrane helix</keyword>
<reference evidence="6" key="1">
    <citation type="journal article" date="2012" name="PLoS ONE">
        <title>Gene sets for utilization of primary and secondary nutrition supplies in the distal gut of endangered iberian lynx.</title>
        <authorList>
            <person name="Alcaide M."/>
            <person name="Messina E."/>
            <person name="Richter M."/>
            <person name="Bargiela R."/>
            <person name="Peplies J."/>
            <person name="Huws S.A."/>
            <person name="Newbold C.J."/>
            <person name="Golyshin P.N."/>
            <person name="Simon M.A."/>
            <person name="Lopez G."/>
            <person name="Yakimov M.M."/>
            <person name="Ferrer M."/>
        </authorList>
    </citation>
    <scope>NUCLEOTIDE SEQUENCE</scope>
</reference>
<comment type="caution">
    <text evidence="6">The sequence shown here is derived from an EMBL/GenBank/DDBJ whole genome shotgun (WGS) entry which is preliminary data.</text>
</comment>
<dbReference type="Pfam" id="PF02659">
    <property type="entry name" value="Mntp"/>
    <property type="match status" value="1"/>
</dbReference>
<dbReference type="AlphaFoldDB" id="J9FNX5"/>
<evidence type="ECO:0000256" key="1">
    <source>
        <dbReference type="ARBA" id="ARBA00022475"/>
    </source>
</evidence>
<feature type="transmembrane region" description="Helical" evidence="5">
    <location>
        <begin position="59"/>
        <end position="80"/>
    </location>
</feature>
<keyword evidence="4 5" id="KW-0472">Membrane</keyword>
<evidence type="ECO:0000256" key="4">
    <source>
        <dbReference type="ARBA" id="ARBA00023136"/>
    </source>
</evidence>
<feature type="transmembrane region" description="Helical" evidence="5">
    <location>
        <begin position="33"/>
        <end position="53"/>
    </location>
</feature>
<accession>J9FNX5</accession>
<dbReference type="PANTHER" id="PTHR35529:SF1">
    <property type="entry name" value="MANGANESE EFFLUX PUMP MNTP-RELATED"/>
    <property type="match status" value="1"/>
</dbReference>
<evidence type="ECO:0000313" key="6">
    <source>
        <dbReference type="EMBL" id="EJW91302.1"/>
    </source>
</evidence>
<dbReference type="EMBL" id="AMCI01008265">
    <property type="protein sequence ID" value="EJW91302.1"/>
    <property type="molecule type" value="Genomic_DNA"/>
</dbReference>
<proteinExistence type="predicted"/>
<sequence>MLKEAMATKEECTENGCGEVSCESDSDLSFKTMFVLAIATSIDALAVGISLSMAGGVNIWLAITLIGICTCLLSMLGVKIGQVFGRKYEKKAQIAGGIILILIGLKILLE</sequence>
<evidence type="ECO:0000256" key="2">
    <source>
        <dbReference type="ARBA" id="ARBA00022692"/>
    </source>
</evidence>
<protein>
    <submittedName>
        <fullName evidence="6">Membrane protein containing DUF204</fullName>
    </submittedName>
</protein>
<evidence type="ECO:0000256" key="5">
    <source>
        <dbReference type="SAM" id="Phobius"/>
    </source>
</evidence>
<name>J9FNX5_9ZZZZ</name>
<dbReference type="PANTHER" id="PTHR35529">
    <property type="entry name" value="MANGANESE EFFLUX PUMP MNTP-RELATED"/>
    <property type="match status" value="1"/>
</dbReference>
<feature type="non-terminal residue" evidence="6">
    <location>
        <position position="110"/>
    </location>
</feature>
<organism evidence="6">
    <name type="scientific">gut metagenome</name>
    <dbReference type="NCBI Taxonomy" id="749906"/>
    <lineage>
        <taxon>unclassified sequences</taxon>
        <taxon>metagenomes</taxon>
        <taxon>organismal metagenomes</taxon>
    </lineage>
</organism>
<keyword evidence="1" id="KW-1003">Cell membrane</keyword>
<evidence type="ECO:0000256" key="3">
    <source>
        <dbReference type="ARBA" id="ARBA00022989"/>
    </source>
</evidence>
<dbReference type="InterPro" id="IPR003810">
    <property type="entry name" value="Mntp/YtaF"/>
</dbReference>
<gene>
    <name evidence="6" type="ORF">EVA_20591</name>
</gene>
<keyword evidence="2 5" id="KW-0812">Transmembrane</keyword>